<dbReference type="HAMAP" id="MF_00693">
    <property type="entry name" value="Transcrip_reg_TACO1"/>
    <property type="match status" value="1"/>
</dbReference>
<dbReference type="GO" id="GO:0003677">
    <property type="term" value="F:DNA binding"/>
    <property type="evidence" value="ECO:0007669"/>
    <property type="project" value="UniProtKB-UniRule"/>
</dbReference>
<dbReference type="PANTHER" id="PTHR12532">
    <property type="entry name" value="TRANSLATIONAL ACTIVATOR OF CYTOCHROME C OXIDASE 1"/>
    <property type="match status" value="1"/>
</dbReference>
<evidence type="ECO:0000256" key="4">
    <source>
        <dbReference type="ARBA" id="ARBA00023125"/>
    </source>
</evidence>
<keyword evidence="5 6" id="KW-0804">Transcription</keyword>
<dbReference type="InterPro" id="IPR029072">
    <property type="entry name" value="YebC-like"/>
</dbReference>
<sequence length="256" mass="28396">MSGHSKWSTIKRKKGAVDAARGKLFTRLAREIQVAARNGADPAANFTLRLAIERARAENMPKENIERAIRRGAGLDKDYTDNIETVIYEGYGPHGVAILVECLTDNRNRTISEVRRTFTKGNGSLGEPGSVAWQFTEKGYLLFSRVNEDGQPISLDPDELFMAAIESGAEDVEISEDAVEVYTERTNFAQVSQALEERGYRASQAELIMKPNNTIELSPEEAASVLNLVEALEELDDVNKVYHNLALTEEMVAQFA</sequence>
<dbReference type="NCBIfam" id="NF001030">
    <property type="entry name" value="PRK00110.1"/>
    <property type="match status" value="1"/>
</dbReference>
<dbReference type="GO" id="GO:0006355">
    <property type="term" value="P:regulation of DNA-templated transcription"/>
    <property type="evidence" value="ECO:0007669"/>
    <property type="project" value="UniProtKB-UniRule"/>
</dbReference>
<comment type="similarity">
    <text evidence="1 6">Belongs to the TACO1 family.</text>
</comment>
<evidence type="ECO:0000256" key="5">
    <source>
        <dbReference type="ARBA" id="ARBA00023163"/>
    </source>
</evidence>
<feature type="domain" description="TACO1/YebC-like N-terminal" evidence="8">
    <location>
        <begin position="5"/>
        <end position="74"/>
    </location>
</feature>
<evidence type="ECO:0000256" key="1">
    <source>
        <dbReference type="ARBA" id="ARBA00008724"/>
    </source>
</evidence>
<comment type="caution">
    <text evidence="9">The sequence shown here is derived from an EMBL/GenBank/DDBJ whole genome shotgun (WGS) entry which is preliminary data.</text>
</comment>
<evidence type="ECO:0000313" key="9">
    <source>
        <dbReference type="EMBL" id="HDX32284.1"/>
    </source>
</evidence>
<feature type="domain" description="TACO1/YebC-like second and third" evidence="7">
    <location>
        <begin position="84"/>
        <end position="245"/>
    </location>
</feature>
<keyword evidence="3 6" id="KW-0805">Transcription regulation</keyword>
<dbReference type="Gene3D" id="1.10.10.200">
    <property type="match status" value="1"/>
</dbReference>
<reference evidence="9" key="1">
    <citation type="journal article" date="2020" name="mSystems">
        <title>Genome- and Community-Level Interaction Insights into Carbon Utilization and Element Cycling Functions of Hydrothermarchaeota in Hydrothermal Sediment.</title>
        <authorList>
            <person name="Zhou Z."/>
            <person name="Liu Y."/>
            <person name="Xu W."/>
            <person name="Pan J."/>
            <person name="Luo Z.H."/>
            <person name="Li M."/>
        </authorList>
    </citation>
    <scope>NUCLEOTIDE SEQUENCE [LARGE SCALE GENOMIC DNA]</scope>
    <source>
        <strain evidence="9">SpSt-289</strain>
    </source>
</reference>
<evidence type="ECO:0000259" key="8">
    <source>
        <dbReference type="Pfam" id="PF20772"/>
    </source>
</evidence>
<keyword evidence="4 6" id="KW-0238">DNA-binding</keyword>
<dbReference type="InterPro" id="IPR048300">
    <property type="entry name" value="TACO1_YebC-like_2nd/3rd_dom"/>
</dbReference>
<protein>
    <recommendedName>
        <fullName evidence="6">Probable transcriptional regulatory protein ENQ20_12485</fullName>
    </recommendedName>
</protein>
<dbReference type="InterPro" id="IPR017856">
    <property type="entry name" value="Integrase-like_N"/>
</dbReference>
<evidence type="ECO:0000256" key="3">
    <source>
        <dbReference type="ARBA" id="ARBA00023015"/>
    </source>
</evidence>
<dbReference type="FunFam" id="1.10.10.200:FF:000002">
    <property type="entry name" value="Probable transcriptional regulatory protein CLM62_37755"/>
    <property type="match status" value="1"/>
</dbReference>
<dbReference type="InterPro" id="IPR049083">
    <property type="entry name" value="TACO1_YebC_N"/>
</dbReference>
<dbReference type="Pfam" id="PF20772">
    <property type="entry name" value="TACO1_YebC_N"/>
    <property type="match status" value="1"/>
</dbReference>
<comment type="subcellular location">
    <subcellularLocation>
        <location evidence="6">Cytoplasm</location>
    </subcellularLocation>
</comment>
<evidence type="ECO:0000256" key="2">
    <source>
        <dbReference type="ARBA" id="ARBA00022490"/>
    </source>
</evidence>
<dbReference type="NCBIfam" id="TIGR01033">
    <property type="entry name" value="YebC/PmpR family DNA-binding transcriptional regulator"/>
    <property type="match status" value="1"/>
</dbReference>
<dbReference type="GO" id="GO:0005829">
    <property type="term" value="C:cytosol"/>
    <property type="evidence" value="ECO:0007669"/>
    <property type="project" value="TreeGrafter"/>
</dbReference>
<name>A0A7C1JE02_9CHLR</name>
<dbReference type="SUPFAM" id="SSF75625">
    <property type="entry name" value="YebC-like"/>
    <property type="match status" value="1"/>
</dbReference>
<dbReference type="InterPro" id="IPR026564">
    <property type="entry name" value="Transcrip_reg_TACO1-like_dom3"/>
</dbReference>
<evidence type="ECO:0000256" key="6">
    <source>
        <dbReference type="HAMAP-Rule" id="MF_00693"/>
    </source>
</evidence>
<dbReference type="NCBIfam" id="NF009044">
    <property type="entry name" value="PRK12378.1"/>
    <property type="match status" value="1"/>
</dbReference>
<dbReference type="PANTHER" id="PTHR12532:SF6">
    <property type="entry name" value="TRANSCRIPTIONAL REGULATORY PROTEIN YEBC-RELATED"/>
    <property type="match status" value="1"/>
</dbReference>
<dbReference type="Pfam" id="PF01709">
    <property type="entry name" value="Transcrip_reg"/>
    <property type="match status" value="1"/>
</dbReference>
<dbReference type="InterPro" id="IPR002876">
    <property type="entry name" value="Transcrip_reg_TACO1-like"/>
</dbReference>
<dbReference type="EMBL" id="DSMG01000122">
    <property type="protein sequence ID" value="HDX32284.1"/>
    <property type="molecule type" value="Genomic_DNA"/>
</dbReference>
<gene>
    <name evidence="9" type="ORF">ENQ20_12485</name>
</gene>
<evidence type="ECO:0000259" key="7">
    <source>
        <dbReference type="Pfam" id="PF01709"/>
    </source>
</evidence>
<dbReference type="OMA" id="NFDIPDE"/>
<accession>A0A7C1JE02</accession>
<organism evidence="9">
    <name type="scientific">Caldilinea aerophila</name>
    <dbReference type="NCBI Taxonomy" id="133453"/>
    <lineage>
        <taxon>Bacteria</taxon>
        <taxon>Bacillati</taxon>
        <taxon>Chloroflexota</taxon>
        <taxon>Caldilineae</taxon>
        <taxon>Caldilineales</taxon>
        <taxon>Caldilineaceae</taxon>
        <taxon>Caldilinea</taxon>
    </lineage>
</organism>
<dbReference type="Gene3D" id="3.30.70.980">
    <property type="match status" value="2"/>
</dbReference>
<keyword evidence="2 6" id="KW-0963">Cytoplasm</keyword>
<dbReference type="AlphaFoldDB" id="A0A7C1JE02"/>
<proteinExistence type="inferred from homology"/>